<evidence type="ECO:0000313" key="11">
    <source>
        <dbReference type="Proteomes" id="UP000732105"/>
    </source>
</evidence>
<comment type="similarity">
    <text evidence="6">Belongs to the ABC-4 integral membrane protein family.</text>
</comment>
<evidence type="ECO:0000256" key="1">
    <source>
        <dbReference type="ARBA" id="ARBA00004651"/>
    </source>
</evidence>
<feature type="transmembrane region" description="Helical" evidence="7">
    <location>
        <begin position="26"/>
        <end position="46"/>
    </location>
</feature>
<keyword evidence="2" id="KW-1003">Cell membrane</keyword>
<dbReference type="PANTHER" id="PTHR30572">
    <property type="entry name" value="MEMBRANE COMPONENT OF TRANSPORTER-RELATED"/>
    <property type="match status" value="1"/>
</dbReference>
<feature type="domain" description="ABC3 transporter permease C-terminal" evidence="8">
    <location>
        <begin position="288"/>
        <end position="408"/>
    </location>
</feature>
<name>A0ABX1X016_9BACT</name>
<evidence type="ECO:0000256" key="6">
    <source>
        <dbReference type="ARBA" id="ARBA00038076"/>
    </source>
</evidence>
<evidence type="ECO:0000259" key="9">
    <source>
        <dbReference type="Pfam" id="PF12704"/>
    </source>
</evidence>
<evidence type="ECO:0000256" key="2">
    <source>
        <dbReference type="ARBA" id="ARBA00022475"/>
    </source>
</evidence>
<dbReference type="InterPro" id="IPR025857">
    <property type="entry name" value="MacB_PCD"/>
</dbReference>
<accession>A0ABX1X016</accession>
<evidence type="ECO:0000256" key="4">
    <source>
        <dbReference type="ARBA" id="ARBA00022989"/>
    </source>
</evidence>
<comment type="caution">
    <text evidence="10">The sequence shown here is derived from an EMBL/GenBank/DDBJ whole genome shotgun (WGS) entry which is preliminary data.</text>
</comment>
<reference evidence="10 11" key="1">
    <citation type="submission" date="2018-12" db="EMBL/GenBank/DDBJ databases">
        <title>Marinifilum JC070 sp. nov., a marine bacterium isolated from Yongle Blue Hole in the South China Sea.</title>
        <authorList>
            <person name="Fu T."/>
        </authorList>
    </citation>
    <scope>NUCLEOTIDE SEQUENCE [LARGE SCALE GENOMIC DNA]</scope>
    <source>
        <strain evidence="10 11">JC070</strain>
    </source>
</reference>
<sequence>MKRLYHIAYQVEEIWHSLKEHKKRNLLTGFGVSWGIFILVLLVGAGNGLQKGVMVLFQDYTQNSFWIYGGQTNISKPGQNSGRHIRFKQQDISVLKSWYPEIEHTSPELRYNGKLLHSKSHSYQRFECYGINSSYFKIKTYNTSQGRYFNPLDDQQNRNIAIIGKDIAEGLFDKEDVVGRYFCMDGVWFQIIGVLAEKSLFSNNKRNIYIPFGTLQNHFFKDKSMNCFALSLKAENSARRFEESIKNYLSKNFRFDLEDKNAIYINNVQSSASSIKDLFKTINGFLWLVGFCLLLSGIVGVSNIMLVVVKERTQEIGIRKAIGASPKSILYMILNESIIITFISGITGLLAATLIVNLINLIIGDMISDSNSIFKGLDVNIPIAIGAIITLVISGAIAGLYPARKAASVLPIKAISSENP</sequence>
<keyword evidence="5 7" id="KW-0472">Membrane</keyword>
<proteinExistence type="inferred from homology"/>
<dbReference type="EMBL" id="RZNH01000037">
    <property type="protein sequence ID" value="NOU61607.1"/>
    <property type="molecule type" value="Genomic_DNA"/>
</dbReference>
<keyword evidence="11" id="KW-1185">Reference proteome</keyword>
<evidence type="ECO:0000256" key="5">
    <source>
        <dbReference type="ARBA" id="ARBA00023136"/>
    </source>
</evidence>
<evidence type="ECO:0000256" key="7">
    <source>
        <dbReference type="SAM" id="Phobius"/>
    </source>
</evidence>
<dbReference type="RefSeq" id="WP_171596867.1">
    <property type="nucleotide sequence ID" value="NZ_RZNH01000037.1"/>
</dbReference>
<organism evidence="10 11">
    <name type="scientific">Marinifilum caeruleilacunae</name>
    <dbReference type="NCBI Taxonomy" id="2499076"/>
    <lineage>
        <taxon>Bacteria</taxon>
        <taxon>Pseudomonadati</taxon>
        <taxon>Bacteroidota</taxon>
        <taxon>Bacteroidia</taxon>
        <taxon>Marinilabiliales</taxon>
        <taxon>Marinifilaceae</taxon>
    </lineage>
</organism>
<feature type="transmembrane region" description="Helical" evidence="7">
    <location>
        <begin position="383"/>
        <end position="403"/>
    </location>
</feature>
<evidence type="ECO:0000313" key="10">
    <source>
        <dbReference type="EMBL" id="NOU61607.1"/>
    </source>
</evidence>
<keyword evidence="3 7" id="KW-0812">Transmembrane</keyword>
<dbReference type="InterPro" id="IPR003838">
    <property type="entry name" value="ABC3_permease_C"/>
</dbReference>
<dbReference type="PANTHER" id="PTHR30572:SF4">
    <property type="entry name" value="ABC TRANSPORTER PERMEASE YTRF"/>
    <property type="match status" value="1"/>
</dbReference>
<dbReference type="Pfam" id="PF02687">
    <property type="entry name" value="FtsX"/>
    <property type="match status" value="1"/>
</dbReference>
<keyword evidence="4 7" id="KW-1133">Transmembrane helix</keyword>
<protein>
    <submittedName>
        <fullName evidence="10">ABC transporter permease</fullName>
    </submittedName>
</protein>
<evidence type="ECO:0000256" key="3">
    <source>
        <dbReference type="ARBA" id="ARBA00022692"/>
    </source>
</evidence>
<gene>
    <name evidence="10" type="ORF">ELS83_17535</name>
</gene>
<dbReference type="InterPro" id="IPR050250">
    <property type="entry name" value="Macrolide_Exporter_MacB"/>
</dbReference>
<evidence type="ECO:0000259" key="8">
    <source>
        <dbReference type="Pfam" id="PF02687"/>
    </source>
</evidence>
<feature type="transmembrane region" description="Helical" evidence="7">
    <location>
        <begin position="330"/>
        <end position="363"/>
    </location>
</feature>
<dbReference type="Pfam" id="PF12704">
    <property type="entry name" value="MacB_PCD"/>
    <property type="match status" value="1"/>
</dbReference>
<feature type="transmembrane region" description="Helical" evidence="7">
    <location>
        <begin position="285"/>
        <end position="309"/>
    </location>
</feature>
<comment type="subcellular location">
    <subcellularLocation>
        <location evidence="1">Cell membrane</location>
        <topology evidence="1">Multi-pass membrane protein</topology>
    </subcellularLocation>
</comment>
<dbReference type="Proteomes" id="UP000732105">
    <property type="component" value="Unassembled WGS sequence"/>
</dbReference>
<feature type="domain" description="MacB-like periplasmic core" evidence="9">
    <location>
        <begin position="26"/>
        <end position="247"/>
    </location>
</feature>